<reference evidence="2 3" key="1">
    <citation type="journal article" date="2017" name="Int. J. Parasitol.">
        <title>The genome of the protozoan parasite Cystoisospora suis and a reverse vaccinology approach to identify vaccine candidates.</title>
        <authorList>
            <person name="Palmieri N."/>
            <person name="Shrestha A."/>
            <person name="Ruttkowski B."/>
            <person name="Beck T."/>
            <person name="Vogl C."/>
            <person name="Tomley F."/>
            <person name="Blake D.P."/>
            <person name="Joachim A."/>
        </authorList>
    </citation>
    <scope>NUCLEOTIDE SEQUENCE [LARGE SCALE GENOMIC DNA]</scope>
    <source>
        <strain evidence="2 3">Wien I</strain>
    </source>
</reference>
<evidence type="ECO:0000313" key="3">
    <source>
        <dbReference type="Proteomes" id="UP000221165"/>
    </source>
</evidence>
<dbReference type="Proteomes" id="UP000221165">
    <property type="component" value="Unassembled WGS sequence"/>
</dbReference>
<name>A0A2C6LB05_9APIC</name>
<dbReference type="RefSeq" id="XP_067925955.1">
    <property type="nucleotide sequence ID" value="XM_068062069.1"/>
</dbReference>
<protein>
    <submittedName>
        <fullName evidence="2">Uncharacterized protein</fullName>
    </submittedName>
</protein>
<feature type="region of interest" description="Disordered" evidence="1">
    <location>
        <begin position="163"/>
        <end position="210"/>
    </location>
</feature>
<feature type="compositionally biased region" description="Basic and acidic residues" evidence="1">
    <location>
        <begin position="163"/>
        <end position="172"/>
    </location>
</feature>
<dbReference type="AlphaFoldDB" id="A0A2C6LB05"/>
<dbReference type="VEuPathDB" id="ToxoDB:CSUI_001866"/>
<comment type="caution">
    <text evidence="2">The sequence shown here is derived from an EMBL/GenBank/DDBJ whole genome shotgun (WGS) entry which is preliminary data.</text>
</comment>
<evidence type="ECO:0000313" key="2">
    <source>
        <dbReference type="EMBL" id="PHJ24282.1"/>
    </source>
</evidence>
<accession>A0A2C6LB05</accession>
<proteinExistence type="predicted"/>
<sequence length="245" mass="26510">MPFPGRVFASGSAISGRVLRPSYSVNASSFNCLLHRPTSISCAWCRTSTELRTAPVFGGCRLEIEPGTVASSESRNLKRIRSDGSRCCTFGTEGASDGLRRPLAGWPQGRLACSALTRGQAPLVFPPLCRRYISVGRTASCEKEEEPSSGIFTSTSITWSARKDGYSDEQPEKSPVQQLSPSDAVAVATNSLPSPDVSEIEEEEDTVRDPDQIVSALDKYIVGQTEAKKSLAITDGEDNRLRMRS</sequence>
<keyword evidence="3" id="KW-1185">Reference proteome</keyword>
<gene>
    <name evidence="2" type="ORF">CSUI_001866</name>
</gene>
<dbReference type="EMBL" id="MIGC01000751">
    <property type="protein sequence ID" value="PHJ24282.1"/>
    <property type="molecule type" value="Genomic_DNA"/>
</dbReference>
<dbReference type="GeneID" id="94425280"/>
<evidence type="ECO:0000256" key="1">
    <source>
        <dbReference type="SAM" id="MobiDB-lite"/>
    </source>
</evidence>
<organism evidence="2 3">
    <name type="scientific">Cystoisospora suis</name>
    <dbReference type="NCBI Taxonomy" id="483139"/>
    <lineage>
        <taxon>Eukaryota</taxon>
        <taxon>Sar</taxon>
        <taxon>Alveolata</taxon>
        <taxon>Apicomplexa</taxon>
        <taxon>Conoidasida</taxon>
        <taxon>Coccidia</taxon>
        <taxon>Eucoccidiorida</taxon>
        <taxon>Eimeriorina</taxon>
        <taxon>Sarcocystidae</taxon>
        <taxon>Cystoisospora</taxon>
    </lineage>
</organism>